<dbReference type="InterPro" id="IPR011256">
    <property type="entry name" value="Reg_factor_effector_dom_sf"/>
</dbReference>
<evidence type="ECO:0000313" key="2">
    <source>
        <dbReference type="EMBL" id="TQD23808.1"/>
    </source>
</evidence>
<dbReference type="AlphaFoldDB" id="A0A7Z8P169"/>
<gene>
    <name evidence="2" type="ORF">FKV42_11325</name>
</gene>
<dbReference type="RefSeq" id="WP_154810424.1">
    <property type="nucleotide sequence ID" value="NZ_VIAQ01000019.1"/>
</dbReference>
<keyword evidence="1" id="KW-0472">Membrane</keyword>
<keyword evidence="3" id="KW-1185">Reference proteome</keyword>
<keyword evidence="1" id="KW-0812">Transmembrane</keyword>
<evidence type="ECO:0000313" key="3">
    <source>
        <dbReference type="Proteomes" id="UP000319335"/>
    </source>
</evidence>
<dbReference type="PANTHER" id="PTHR11220:SF1">
    <property type="entry name" value="HEME-BINDING PROTEIN 2"/>
    <property type="match status" value="1"/>
</dbReference>
<dbReference type="Proteomes" id="UP000319335">
    <property type="component" value="Unassembled WGS sequence"/>
</dbReference>
<sequence>MDKGGAIFALLTVFAVMLGSWFFAGMHVSMTTEEVGYKVLYELEENTEVREYGEMAVVSTSSNDIDDAFSVLSSYISGNNAEKEKIEMTYPLIIFEDENLVNMSFILPRMYDADNAPPPVNPEIKIQSIPARKVAVIEFSGYAKDEIIGEKRSDLSLQLDENGIVPKEDFFQMRYNPPWIPPALMHNEIVIEVE</sequence>
<dbReference type="Pfam" id="PF04832">
    <property type="entry name" value="SOUL"/>
    <property type="match status" value="1"/>
</dbReference>
<dbReference type="PANTHER" id="PTHR11220">
    <property type="entry name" value="HEME-BINDING PROTEIN-RELATED"/>
    <property type="match status" value="1"/>
</dbReference>
<dbReference type="Gene3D" id="3.20.80.10">
    <property type="entry name" value="Regulatory factor, effector binding domain"/>
    <property type="match status" value="1"/>
</dbReference>
<feature type="transmembrane region" description="Helical" evidence="1">
    <location>
        <begin position="6"/>
        <end position="24"/>
    </location>
</feature>
<dbReference type="OrthoDB" id="141612at2157"/>
<dbReference type="SUPFAM" id="SSF55136">
    <property type="entry name" value="Probable bacterial effector-binding domain"/>
    <property type="match status" value="1"/>
</dbReference>
<name>A0A7Z8P169_9EURY</name>
<proteinExistence type="predicted"/>
<organism evidence="2 3">
    <name type="scientific">Methanolobus vulcani</name>
    <dbReference type="NCBI Taxonomy" id="38026"/>
    <lineage>
        <taxon>Archaea</taxon>
        <taxon>Methanobacteriati</taxon>
        <taxon>Methanobacteriota</taxon>
        <taxon>Stenosarchaea group</taxon>
        <taxon>Methanomicrobia</taxon>
        <taxon>Methanosarcinales</taxon>
        <taxon>Methanosarcinaceae</taxon>
        <taxon>Methanolobus</taxon>
    </lineage>
</organism>
<dbReference type="InterPro" id="IPR006917">
    <property type="entry name" value="SOUL_heme-bd"/>
</dbReference>
<dbReference type="EMBL" id="VIAQ01000019">
    <property type="protein sequence ID" value="TQD23808.1"/>
    <property type="molecule type" value="Genomic_DNA"/>
</dbReference>
<comment type="caution">
    <text evidence="2">The sequence shown here is derived from an EMBL/GenBank/DDBJ whole genome shotgun (WGS) entry which is preliminary data.</text>
</comment>
<evidence type="ECO:0000256" key="1">
    <source>
        <dbReference type="SAM" id="Phobius"/>
    </source>
</evidence>
<keyword evidence="1" id="KW-1133">Transmembrane helix</keyword>
<accession>A0A7Z8P169</accession>
<protein>
    <submittedName>
        <fullName evidence="2">Heme-binding protein</fullName>
    </submittedName>
</protein>
<reference evidence="2 3" key="1">
    <citation type="submission" date="2019-06" db="EMBL/GenBank/DDBJ databases">
        <title>Draft genome sequence of Methanolobus vulcani B1d.</title>
        <authorList>
            <person name="Creighbaum A.J."/>
            <person name="Ticak T."/>
            <person name="Hariraju D."/>
            <person name="Arivett B.A."/>
            <person name="Ferguson D.J.Jr."/>
        </authorList>
    </citation>
    <scope>NUCLEOTIDE SEQUENCE [LARGE SCALE GENOMIC DNA]</scope>
    <source>
        <strain evidence="2 3">B1d</strain>
    </source>
</reference>